<protein>
    <submittedName>
        <fullName evidence="2">Uncharacterized protein</fullName>
    </submittedName>
</protein>
<reference evidence="2" key="1">
    <citation type="submission" date="2023-10" db="EMBL/GenBank/DDBJ databases">
        <authorList>
            <person name="Chen Y."/>
            <person name="Shah S."/>
            <person name="Dougan E. K."/>
            <person name="Thang M."/>
            <person name="Chan C."/>
        </authorList>
    </citation>
    <scope>NUCLEOTIDE SEQUENCE [LARGE SCALE GENOMIC DNA]</scope>
</reference>
<organism evidence="2 3">
    <name type="scientific">Prorocentrum cordatum</name>
    <dbReference type="NCBI Taxonomy" id="2364126"/>
    <lineage>
        <taxon>Eukaryota</taxon>
        <taxon>Sar</taxon>
        <taxon>Alveolata</taxon>
        <taxon>Dinophyceae</taxon>
        <taxon>Prorocentrales</taxon>
        <taxon>Prorocentraceae</taxon>
        <taxon>Prorocentrum</taxon>
    </lineage>
</organism>
<evidence type="ECO:0000313" key="3">
    <source>
        <dbReference type="Proteomes" id="UP001189429"/>
    </source>
</evidence>
<accession>A0ABN9PT97</accession>
<name>A0ABN9PT97_9DINO</name>
<evidence type="ECO:0000256" key="1">
    <source>
        <dbReference type="SAM" id="MobiDB-lite"/>
    </source>
</evidence>
<comment type="caution">
    <text evidence="2">The sequence shown here is derived from an EMBL/GenBank/DDBJ whole genome shotgun (WGS) entry which is preliminary data.</text>
</comment>
<feature type="compositionally biased region" description="Basic and acidic residues" evidence="1">
    <location>
        <begin position="37"/>
        <end position="50"/>
    </location>
</feature>
<gene>
    <name evidence="2" type="ORF">PCOR1329_LOCUS5724</name>
</gene>
<dbReference type="EMBL" id="CAUYUJ010001515">
    <property type="protein sequence ID" value="CAK0796311.1"/>
    <property type="molecule type" value="Genomic_DNA"/>
</dbReference>
<sequence>GYSRVGSALYPPSGARAPPRHTVVGPAWRSRRTTTKRKGDEADDEQWRAGRDKRELEAVCSFAAASICSCGSLVQRARNMQENGGSWLLKGMKGRMQQSEPDKRRALYSTEQAASTAALPTPSQAWAGTLWASASRGGTSAAQHQGRLRLPVHLPAPPPRRRVIPACARSSETAGCRPRSTGCWPCARATAGG</sequence>
<feature type="region of interest" description="Disordered" evidence="1">
    <location>
        <begin position="1"/>
        <end position="50"/>
    </location>
</feature>
<feature type="non-terminal residue" evidence="2">
    <location>
        <position position="1"/>
    </location>
</feature>
<proteinExistence type="predicted"/>
<keyword evidence="3" id="KW-1185">Reference proteome</keyword>
<evidence type="ECO:0000313" key="2">
    <source>
        <dbReference type="EMBL" id="CAK0796311.1"/>
    </source>
</evidence>
<dbReference type="Proteomes" id="UP001189429">
    <property type="component" value="Unassembled WGS sequence"/>
</dbReference>